<dbReference type="GO" id="GO:0005829">
    <property type="term" value="C:cytosol"/>
    <property type="evidence" value="ECO:0007669"/>
    <property type="project" value="TreeGrafter"/>
</dbReference>
<feature type="non-terminal residue" evidence="2">
    <location>
        <position position="171"/>
    </location>
</feature>
<protein>
    <recommendedName>
        <fullName evidence="1">Amidohydrolase 3 domain-containing protein</fullName>
    </recommendedName>
</protein>
<gene>
    <name evidence="2" type="ORF">METZ01_LOCUS383689</name>
</gene>
<feature type="non-terminal residue" evidence="2">
    <location>
        <position position="1"/>
    </location>
</feature>
<feature type="domain" description="Amidohydrolase 3" evidence="1">
    <location>
        <begin position="45"/>
        <end position="94"/>
    </location>
</feature>
<dbReference type="SUPFAM" id="SSF51338">
    <property type="entry name" value="Composite domain of metallo-dependent hydrolases"/>
    <property type="match status" value="1"/>
</dbReference>
<dbReference type="InterPro" id="IPR050378">
    <property type="entry name" value="Metallo-dep_Hydrolases_sf"/>
</dbReference>
<dbReference type="SUPFAM" id="SSF51556">
    <property type="entry name" value="Metallo-dependent hydrolases"/>
    <property type="match status" value="1"/>
</dbReference>
<proteinExistence type="predicted"/>
<dbReference type="PANTHER" id="PTHR11647:SF1">
    <property type="entry name" value="COLLAPSIN RESPONSE MEDIATOR PROTEIN"/>
    <property type="match status" value="1"/>
</dbReference>
<evidence type="ECO:0000259" key="1">
    <source>
        <dbReference type="Pfam" id="PF07969"/>
    </source>
</evidence>
<dbReference type="GO" id="GO:0016812">
    <property type="term" value="F:hydrolase activity, acting on carbon-nitrogen (but not peptide) bonds, in cyclic amides"/>
    <property type="evidence" value="ECO:0007669"/>
    <property type="project" value="TreeGrafter"/>
</dbReference>
<dbReference type="InterPro" id="IPR013108">
    <property type="entry name" value="Amidohydro_3"/>
</dbReference>
<dbReference type="EMBL" id="UINC01142481">
    <property type="protein sequence ID" value="SVD30835.1"/>
    <property type="molecule type" value="Genomic_DNA"/>
</dbReference>
<dbReference type="Gene3D" id="3.20.20.140">
    <property type="entry name" value="Metal-dependent hydrolases"/>
    <property type="match status" value="1"/>
</dbReference>
<sequence length="171" mass="18723">MLDLLIHGGTIIDGTGNPGYAGSIAVQGDRIKILRGDVSFVESKREINASGRIVCPGFIDMHAHSGLVMLSQPEHEPKVRQGITTELIGVDGNSYAPFRNHEDFLRFVEINSGLDGNPPLHDRWSTVEQYLNLFDRKASVNIAYLLGNSPIRIDAIGWNNTPATAKDIANM</sequence>
<organism evidence="2">
    <name type="scientific">marine metagenome</name>
    <dbReference type="NCBI Taxonomy" id="408172"/>
    <lineage>
        <taxon>unclassified sequences</taxon>
        <taxon>metagenomes</taxon>
        <taxon>ecological metagenomes</taxon>
    </lineage>
</organism>
<dbReference type="PANTHER" id="PTHR11647">
    <property type="entry name" value="HYDRANTOINASE/DIHYDROPYRIMIDINASE FAMILY MEMBER"/>
    <property type="match status" value="1"/>
</dbReference>
<dbReference type="InterPro" id="IPR011059">
    <property type="entry name" value="Metal-dep_hydrolase_composite"/>
</dbReference>
<reference evidence="2" key="1">
    <citation type="submission" date="2018-05" db="EMBL/GenBank/DDBJ databases">
        <authorList>
            <person name="Lanie J.A."/>
            <person name="Ng W.-L."/>
            <person name="Kazmierczak K.M."/>
            <person name="Andrzejewski T.M."/>
            <person name="Davidsen T.M."/>
            <person name="Wayne K.J."/>
            <person name="Tettelin H."/>
            <person name="Glass J.I."/>
            <person name="Rusch D."/>
            <person name="Podicherti R."/>
            <person name="Tsui H.-C.T."/>
            <person name="Winkler M.E."/>
        </authorList>
    </citation>
    <scope>NUCLEOTIDE SEQUENCE</scope>
</reference>
<evidence type="ECO:0000313" key="2">
    <source>
        <dbReference type="EMBL" id="SVD30835.1"/>
    </source>
</evidence>
<dbReference type="AlphaFoldDB" id="A0A382UAC8"/>
<dbReference type="InterPro" id="IPR032466">
    <property type="entry name" value="Metal_Hydrolase"/>
</dbReference>
<dbReference type="Gene3D" id="2.30.40.10">
    <property type="entry name" value="Urease, subunit C, domain 1"/>
    <property type="match status" value="1"/>
</dbReference>
<name>A0A382UAC8_9ZZZZ</name>
<dbReference type="Pfam" id="PF07969">
    <property type="entry name" value="Amidohydro_3"/>
    <property type="match status" value="1"/>
</dbReference>
<accession>A0A382UAC8</accession>